<name>A0ACB8UHN4_9APHY</name>
<comment type="caution">
    <text evidence="1">The sequence shown here is derived from an EMBL/GenBank/DDBJ whole genome shotgun (WGS) entry which is preliminary data.</text>
</comment>
<protein>
    <submittedName>
        <fullName evidence="1">Uncharacterized protein</fullName>
    </submittedName>
</protein>
<reference evidence="1" key="1">
    <citation type="journal article" date="2021" name="Environ. Microbiol.">
        <title>Gene family expansions and transcriptome signatures uncover fungal adaptations to wood decay.</title>
        <authorList>
            <person name="Hage H."/>
            <person name="Miyauchi S."/>
            <person name="Viragh M."/>
            <person name="Drula E."/>
            <person name="Min B."/>
            <person name="Chaduli D."/>
            <person name="Navarro D."/>
            <person name="Favel A."/>
            <person name="Norest M."/>
            <person name="Lesage-Meessen L."/>
            <person name="Balint B."/>
            <person name="Merenyi Z."/>
            <person name="de Eugenio L."/>
            <person name="Morin E."/>
            <person name="Martinez A.T."/>
            <person name="Baldrian P."/>
            <person name="Stursova M."/>
            <person name="Martinez M.J."/>
            <person name="Novotny C."/>
            <person name="Magnuson J.K."/>
            <person name="Spatafora J.W."/>
            <person name="Maurice S."/>
            <person name="Pangilinan J."/>
            <person name="Andreopoulos W."/>
            <person name="LaButti K."/>
            <person name="Hundley H."/>
            <person name="Na H."/>
            <person name="Kuo A."/>
            <person name="Barry K."/>
            <person name="Lipzen A."/>
            <person name="Henrissat B."/>
            <person name="Riley R."/>
            <person name="Ahrendt S."/>
            <person name="Nagy L.G."/>
            <person name="Grigoriev I.V."/>
            <person name="Martin F."/>
            <person name="Rosso M.N."/>
        </authorList>
    </citation>
    <scope>NUCLEOTIDE SEQUENCE</scope>
    <source>
        <strain evidence="1">CBS 384.51</strain>
    </source>
</reference>
<accession>A0ACB8UHN4</accession>
<keyword evidence="2" id="KW-1185">Reference proteome</keyword>
<dbReference type="Proteomes" id="UP001055072">
    <property type="component" value="Unassembled WGS sequence"/>
</dbReference>
<evidence type="ECO:0000313" key="1">
    <source>
        <dbReference type="EMBL" id="KAI0093814.1"/>
    </source>
</evidence>
<organism evidence="1 2">
    <name type="scientific">Irpex rosettiformis</name>
    <dbReference type="NCBI Taxonomy" id="378272"/>
    <lineage>
        <taxon>Eukaryota</taxon>
        <taxon>Fungi</taxon>
        <taxon>Dikarya</taxon>
        <taxon>Basidiomycota</taxon>
        <taxon>Agaricomycotina</taxon>
        <taxon>Agaricomycetes</taxon>
        <taxon>Polyporales</taxon>
        <taxon>Irpicaceae</taxon>
        <taxon>Irpex</taxon>
    </lineage>
</organism>
<gene>
    <name evidence="1" type="ORF">BDY19DRAFT_919092</name>
</gene>
<sequence>MHSWTALRIITAVAVISVPQAVVTAWNCAVCPSSIPVFGLSFSLNTSSEVTLTSGSNPRLQCGFLFSDIVSITVTCLPACTM</sequence>
<proteinExistence type="predicted"/>
<dbReference type="EMBL" id="MU274901">
    <property type="protein sequence ID" value="KAI0093814.1"/>
    <property type="molecule type" value="Genomic_DNA"/>
</dbReference>
<evidence type="ECO:0000313" key="2">
    <source>
        <dbReference type="Proteomes" id="UP001055072"/>
    </source>
</evidence>